<reference evidence="2 3" key="1">
    <citation type="submission" date="2024-07" db="EMBL/GenBank/DDBJ databases">
        <title>Section-level genome sequencing and comparative genomics of Aspergillus sections Usti and Cavernicolus.</title>
        <authorList>
            <consortium name="Lawrence Berkeley National Laboratory"/>
            <person name="Nybo J.L."/>
            <person name="Vesth T.C."/>
            <person name="Theobald S."/>
            <person name="Frisvad J.C."/>
            <person name="Larsen T.O."/>
            <person name="Kjaerboelling I."/>
            <person name="Rothschild-Mancinelli K."/>
            <person name="Lyhne E.K."/>
            <person name="Kogle M.E."/>
            <person name="Barry K."/>
            <person name="Clum A."/>
            <person name="Na H."/>
            <person name="Ledsgaard L."/>
            <person name="Lin J."/>
            <person name="Lipzen A."/>
            <person name="Kuo A."/>
            <person name="Riley R."/>
            <person name="Mondo S."/>
            <person name="LaButti K."/>
            <person name="Haridas S."/>
            <person name="Pangalinan J."/>
            <person name="Salamov A.A."/>
            <person name="Simmons B.A."/>
            <person name="Magnuson J.K."/>
            <person name="Chen J."/>
            <person name="Drula E."/>
            <person name="Henrissat B."/>
            <person name="Wiebenga A."/>
            <person name="Lubbers R.J."/>
            <person name="Gomes A.C."/>
            <person name="Macurrencykelacurrency M.R."/>
            <person name="Stajich J."/>
            <person name="Grigoriev I.V."/>
            <person name="Mortensen U.H."/>
            <person name="De vries R.P."/>
            <person name="Baker S.E."/>
            <person name="Andersen M.R."/>
        </authorList>
    </citation>
    <scope>NUCLEOTIDE SEQUENCE [LARGE SCALE GENOMIC DNA]</scope>
    <source>
        <strain evidence="2 3">CBS 756.74</strain>
    </source>
</reference>
<name>A0ABR4JMC7_9EURO</name>
<accession>A0ABR4JMC7</accession>
<dbReference type="SUPFAM" id="SSF46689">
    <property type="entry name" value="Homeodomain-like"/>
    <property type="match status" value="1"/>
</dbReference>
<dbReference type="InterPro" id="IPR009057">
    <property type="entry name" value="Homeodomain-like_sf"/>
</dbReference>
<proteinExistence type="predicted"/>
<sequence>MAIPGRADVPWTLEEKQRLLRLRFQHRMLSWPEFHRLNFFPGRSLSSIQGLWHRYGEPMILFKKRTNIDELEAALEAEDNDSETEKRQEEQPIHNTRSRKRTQEQAGSDAENASVTRGRNKRRRVNPSKSPRTVGSSPTSVGPESQPHRPLHGIPEDYTFVMQIGPNAIVPAPRTTRSSARHAVPQTLAPVLPHNAAASNLLAQNERHLEISNVGPVAPVANQQMSAYGPRHEYPAYSATNVETWLSNTGLADATHEYPDPEQNILSYILPETRDTPALAQTQPGFEPQSEGTTQATAQTTEPEHHTDLMPEADGGREQIVPEAEVNSIAQKLHRIHNQQAIQFHRLQVQIGELIEQASVARRLSNQAGEMLATLQQPGGLFDLNFSEMEVLVKAADGKENNPGRSD</sequence>
<organism evidence="2 3">
    <name type="scientific">Aspergillus pseudodeflectus</name>
    <dbReference type="NCBI Taxonomy" id="176178"/>
    <lineage>
        <taxon>Eukaryota</taxon>
        <taxon>Fungi</taxon>
        <taxon>Dikarya</taxon>
        <taxon>Ascomycota</taxon>
        <taxon>Pezizomycotina</taxon>
        <taxon>Eurotiomycetes</taxon>
        <taxon>Eurotiomycetidae</taxon>
        <taxon>Eurotiales</taxon>
        <taxon>Aspergillaceae</taxon>
        <taxon>Aspergillus</taxon>
        <taxon>Aspergillus subgen. Nidulantes</taxon>
    </lineage>
</organism>
<evidence type="ECO:0008006" key="4">
    <source>
        <dbReference type="Google" id="ProtNLM"/>
    </source>
</evidence>
<dbReference type="GeneID" id="98162204"/>
<evidence type="ECO:0000313" key="3">
    <source>
        <dbReference type="Proteomes" id="UP001610444"/>
    </source>
</evidence>
<dbReference type="RefSeq" id="XP_070893887.1">
    <property type="nucleotide sequence ID" value="XM_071047040.1"/>
</dbReference>
<gene>
    <name evidence="2" type="ORF">BJX68DRAFT_271822</name>
</gene>
<feature type="compositionally biased region" description="Polar residues" evidence="1">
    <location>
        <begin position="127"/>
        <end position="143"/>
    </location>
</feature>
<evidence type="ECO:0000313" key="2">
    <source>
        <dbReference type="EMBL" id="KAL2840118.1"/>
    </source>
</evidence>
<dbReference type="EMBL" id="JBFXLR010000068">
    <property type="protein sequence ID" value="KAL2840118.1"/>
    <property type="molecule type" value="Genomic_DNA"/>
</dbReference>
<feature type="compositionally biased region" description="Basic and acidic residues" evidence="1">
    <location>
        <begin position="83"/>
        <end position="92"/>
    </location>
</feature>
<keyword evidence="3" id="KW-1185">Reference proteome</keyword>
<comment type="caution">
    <text evidence="2">The sequence shown here is derived from an EMBL/GenBank/DDBJ whole genome shotgun (WGS) entry which is preliminary data.</text>
</comment>
<protein>
    <recommendedName>
        <fullName evidence="4">Myb-like domain-containing protein</fullName>
    </recommendedName>
</protein>
<dbReference type="Proteomes" id="UP001610444">
    <property type="component" value="Unassembled WGS sequence"/>
</dbReference>
<feature type="region of interest" description="Disordered" evidence="1">
    <location>
        <begin position="279"/>
        <end position="307"/>
    </location>
</feature>
<evidence type="ECO:0000256" key="1">
    <source>
        <dbReference type="SAM" id="MobiDB-lite"/>
    </source>
</evidence>
<feature type="region of interest" description="Disordered" evidence="1">
    <location>
        <begin position="75"/>
        <end position="153"/>
    </location>
</feature>